<dbReference type="Proteomes" id="UP000507245">
    <property type="component" value="Unassembled WGS sequence"/>
</dbReference>
<dbReference type="EMBL" id="CAEKKB010000005">
    <property type="protein sequence ID" value="CAB4309433.1"/>
    <property type="molecule type" value="Genomic_DNA"/>
</dbReference>
<evidence type="ECO:0000256" key="2">
    <source>
        <dbReference type="ARBA" id="ARBA00023015"/>
    </source>
</evidence>
<evidence type="ECO:0000256" key="6">
    <source>
        <dbReference type="SAM" id="MobiDB-lite"/>
    </source>
</evidence>
<dbReference type="PANTHER" id="PTHR21654">
    <property type="entry name" value="FI21293P1"/>
    <property type="match status" value="1"/>
</dbReference>
<sequence length="285" mass="33163">MYGAGGDEEEGIGMGMGSGGTGMMKKMMTSPAGGGSGQWAPEETRELIAIRGELEIRNSNLAKRSKALWEAVSSKMAERGFNRTPEQCKCKWKNLLIRYKGKETSDPESGRECPFFEELQAVFTERANNMQRLLLESETGSARSKKMGKRKLRPGRSSDEFSEDPDEEDEDDKKRKGERVIMPKATNAASGTSSSIQDMLKAFFQQQQRMEMEWREMMERRAQERRMFEQEWRQKMEKVERERLMVEQAWREREEQRRMREESRAERRDALLTTLLNKLINQTNF</sequence>
<reference evidence="9" key="1">
    <citation type="journal article" date="2020" name="Genome Biol.">
        <title>Gamete binning: chromosome-level and haplotype-resolved genome assembly enabled by high-throughput single-cell sequencing of gamete genomes.</title>
        <authorList>
            <person name="Campoy J.A."/>
            <person name="Sun H."/>
            <person name="Goel M."/>
            <person name="Jiao W.-B."/>
            <person name="Folz-Donahue K."/>
            <person name="Wang N."/>
            <person name="Rubio M."/>
            <person name="Liu C."/>
            <person name="Kukat C."/>
            <person name="Ruiz D."/>
            <person name="Huettel B."/>
            <person name="Schneeberger K."/>
        </authorList>
    </citation>
    <scope>NUCLEOTIDE SEQUENCE [LARGE SCALE GENOMIC DNA]</scope>
    <source>
        <strain evidence="9">cv. Rojo Pasion</strain>
    </source>
</reference>
<evidence type="ECO:0000256" key="3">
    <source>
        <dbReference type="ARBA" id="ARBA00023125"/>
    </source>
</evidence>
<keyword evidence="2" id="KW-0805">Transcription regulation</keyword>
<protein>
    <recommendedName>
        <fullName evidence="7">Myb-like domain-containing protein</fullName>
    </recommendedName>
</protein>
<dbReference type="SMART" id="SM00717">
    <property type="entry name" value="SANT"/>
    <property type="match status" value="1"/>
</dbReference>
<proteinExistence type="predicted"/>
<evidence type="ECO:0000313" key="8">
    <source>
        <dbReference type="EMBL" id="CAB4309433.1"/>
    </source>
</evidence>
<evidence type="ECO:0000313" key="9">
    <source>
        <dbReference type="Proteomes" id="UP000507245"/>
    </source>
</evidence>
<dbReference type="GO" id="GO:0006355">
    <property type="term" value="P:regulation of DNA-templated transcription"/>
    <property type="evidence" value="ECO:0007669"/>
    <property type="project" value="UniProtKB-ARBA"/>
</dbReference>
<feature type="domain" description="Myb-like" evidence="7">
    <location>
        <begin position="37"/>
        <end position="96"/>
    </location>
</feature>
<dbReference type="GO" id="GO:0005634">
    <property type="term" value="C:nucleus"/>
    <property type="evidence" value="ECO:0007669"/>
    <property type="project" value="UniProtKB-SubCell"/>
</dbReference>
<keyword evidence="9" id="KW-1185">Reference proteome</keyword>
<dbReference type="InterPro" id="IPR001005">
    <property type="entry name" value="SANT/Myb"/>
</dbReference>
<dbReference type="Pfam" id="PF13837">
    <property type="entry name" value="Myb_DNA-bind_4"/>
    <property type="match status" value="1"/>
</dbReference>
<keyword evidence="5" id="KW-0539">Nucleus</keyword>
<gene>
    <name evidence="8" type="ORF">ORAREDHAP_LOCUS30592</name>
</gene>
<dbReference type="InterPro" id="IPR009057">
    <property type="entry name" value="Homeodomain-like_sf"/>
</dbReference>
<dbReference type="OrthoDB" id="691673at2759"/>
<dbReference type="PANTHER" id="PTHR21654:SF84">
    <property type="entry name" value="SI:DKEY-66I24.7"/>
    <property type="match status" value="1"/>
</dbReference>
<dbReference type="InterPro" id="IPR044822">
    <property type="entry name" value="Myb_DNA-bind_4"/>
</dbReference>
<accession>A0A6J5XA98</accession>
<feature type="compositionally biased region" description="Acidic residues" evidence="6">
    <location>
        <begin position="160"/>
        <end position="171"/>
    </location>
</feature>
<comment type="subcellular location">
    <subcellularLocation>
        <location evidence="1">Nucleus</location>
    </subcellularLocation>
</comment>
<evidence type="ECO:0000256" key="1">
    <source>
        <dbReference type="ARBA" id="ARBA00004123"/>
    </source>
</evidence>
<dbReference type="FunFam" id="1.10.10.60:FF:000032">
    <property type="entry name" value="Zinc finger and SCAN domain-containing 20"/>
    <property type="match status" value="1"/>
</dbReference>
<keyword evidence="4" id="KW-0804">Transcription</keyword>
<dbReference type="SUPFAM" id="SSF46689">
    <property type="entry name" value="Homeodomain-like"/>
    <property type="match status" value="1"/>
</dbReference>
<feature type="region of interest" description="Disordered" evidence="6">
    <location>
        <begin position="135"/>
        <end position="194"/>
    </location>
</feature>
<dbReference type="PROSITE" id="PS50090">
    <property type="entry name" value="MYB_LIKE"/>
    <property type="match status" value="1"/>
</dbReference>
<dbReference type="GO" id="GO:0003677">
    <property type="term" value="F:DNA binding"/>
    <property type="evidence" value="ECO:0007669"/>
    <property type="project" value="UniProtKB-KW"/>
</dbReference>
<dbReference type="Gene3D" id="1.10.10.60">
    <property type="entry name" value="Homeodomain-like"/>
    <property type="match status" value="1"/>
</dbReference>
<evidence type="ECO:0000259" key="7">
    <source>
        <dbReference type="PROSITE" id="PS50090"/>
    </source>
</evidence>
<feature type="compositionally biased region" description="Basic and acidic residues" evidence="6">
    <location>
        <begin position="172"/>
        <end position="181"/>
    </location>
</feature>
<feature type="compositionally biased region" description="Acidic residues" evidence="6">
    <location>
        <begin position="1"/>
        <end position="11"/>
    </location>
</feature>
<dbReference type="CDD" id="cd12203">
    <property type="entry name" value="GT1"/>
    <property type="match status" value="1"/>
</dbReference>
<feature type="compositionally biased region" description="Gly residues" evidence="6">
    <location>
        <begin position="12"/>
        <end position="22"/>
    </location>
</feature>
<feature type="region of interest" description="Disordered" evidence="6">
    <location>
        <begin position="1"/>
        <end position="41"/>
    </location>
</feature>
<name>A0A6J5XA98_PRUAR</name>
<evidence type="ECO:0000256" key="5">
    <source>
        <dbReference type="ARBA" id="ARBA00023242"/>
    </source>
</evidence>
<keyword evidence="3" id="KW-0238">DNA-binding</keyword>
<feature type="compositionally biased region" description="Basic residues" evidence="6">
    <location>
        <begin position="143"/>
        <end position="154"/>
    </location>
</feature>
<evidence type="ECO:0000256" key="4">
    <source>
        <dbReference type="ARBA" id="ARBA00023163"/>
    </source>
</evidence>
<organism evidence="8 9">
    <name type="scientific">Prunus armeniaca</name>
    <name type="common">Apricot</name>
    <name type="synonym">Armeniaca vulgaris</name>
    <dbReference type="NCBI Taxonomy" id="36596"/>
    <lineage>
        <taxon>Eukaryota</taxon>
        <taxon>Viridiplantae</taxon>
        <taxon>Streptophyta</taxon>
        <taxon>Embryophyta</taxon>
        <taxon>Tracheophyta</taxon>
        <taxon>Spermatophyta</taxon>
        <taxon>Magnoliopsida</taxon>
        <taxon>eudicotyledons</taxon>
        <taxon>Gunneridae</taxon>
        <taxon>Pentapetalae</taxon>
        <taxon>rosids</taxon>
        <taxon>fabids</taxon>
        <taxon>Rosales</taxon>
        <taxon>Rosaceae</taxon>
        <taxon>Amygdaloideae</taxon>
        <taxon>Amygdaleae</taxon>
        <taxon>Prunus</taxon>
    </lineage>
</organism>
<dbReference type="AlphaFoldDB" id="A0A6J5XA98"/>